<evidence type="ECO:0000256" key="2">
    <source>
        <dbReference type="ARBA" id="ARBA00005194"/>
    </source>
</evidence>
<evidence type="ECO:0000256" key="10">
    <source>
        <dbReference type="SAM" id="MobiDB-lite"/>
    </source>
</evidence>
<dbReference type="UniPathway" id="UPA00094"/>
<dbReference type="InterPro" id="IPR001249">
    <property type="entry name" value="AcCoA_biotinCC"/>
</dbReference>
<evidence type="ECO:0000256" key="3">
    <source>
        <dbReference type="ARBA" id="ARBA00017562"/>
    </source>
</evidence>
<evidence type="ECO:0000259" key="11">
    <source>
        <dbReference type="PROSITE" id="PS50968"/>
    </source>
</evidence>
<dbReference type="GO" id="GO:0006633">
    <property type="term" value="P:fatty acid biosynthetic process"/>
    <property type="evidence" value="ECO:0007669"/>
    <property type="project" value="UniProtKB-UniPathway"/>
</dbReference>
<dbReference type="PANTHER" id="PTHR45266:SF3">
    <property type="entry name" value="OXALOACETATE DECARBOXYLASE ALPHA CHAIN"/>
    <property type="match status" value="1"/>
</dbReference>
<feature type="region of interest" description="Disordered" evidence="10">
    <location>
        <begin position="65"/>
        <end position="93"/>
    </location>
</feature>
<dbReference type="EMBL" id="CP019602">
    <property type="protein sequence ID" value="ARU15356.1"/>
    <property type="molecule type" value="Genomic_DNA"/>
</dbReference>
<dbReference type="SUPFAM" id="SSF51230">
    <property type="entry name" value="Single hybrid motif"/>
    <property type="match status" value="1"/>
</dbReference>
<evidence type="ECO:0000256" key="4">
    <source>
        <dbReference type="ARBA" id="ARBA00022516"/>
    </source>
</evidence>
<dbReference type="Pfam" id="PF00364">
    <property type="entry name" value="Biotin_lipoyl"/>
    <property type="match status" value="1"/>
</dbReference>
<dbReference type="KEGG" id="cman:A9D14_03125"/>
<dbReference type="STRING" id="450378.GCA_001661675_00623"/>
<evidence type="ECO:0000313" key="12">
    <source>
        <dbReference type="EMBL" id="ARU15356.1"/>
    </source>
</evidence>
<dbReference type="Gene3D" id="2.40.50.100">
    <property type="match status" value="1"/>
</dbReference>
<dbReference type="PRINTS" id="PR01071">
    <property type="entry name" value="ACOABIOTINCC"/>
</dbReference>
<dbReference type="NCBIfam" id="TIGR00531">
    <property type="entry name" value="BCCP"/>
    <property type="match status" value="1"/>
</dbReference>
<dbReference type="PROSITE" id="PS00188">
    <property type="entry name" value="BIOTIN"/>
    <property type="match status" value="1"/>
</dbReference>
<comment type="pathway">
    <text evidence="2 9">Lipid metabolism; fatty acid biosynthesis.</text>
</comment>
<dbReference type="InterPro" id="IPR000089">
    <property type="entry name" value="Biotin_lipoyl"/>
</dbReference>
<evidence type="ECO:0000256" key="5">
    <source>
        <dbReference type="ARBA" id="ARBA00022832"/>
    </source>
</evidence>
<dbReference type="PROSITE" id="PS50968">
    <property type="entry name" value="BIOTINYL_LIPOYL"/>
    <property type="match status" value="1"/>
</dbReference>
<reference evidence="12 13" key="1">
    <citation type="submission" date="2017-01" db="EMBL/GenBank/DDBJ databases">
        <title>Complete genome sequence of esterase-producing bacterium Croceicoccus marinus E4A9.</title>
        <authorList>
            <person name="Wu Y.-H."/>
            <person name="Cheng H."/>
            <person name="Xu L."/>
            <person name="Huo Y.-Y."/>
            <person name="Wang C.-S."/>
            <person name="Xu X.-W."/>
        </authorList>
    </citation>
    <scope>NUCLEOTIDE SEQUENCE [LARGE SCALE GENOMIC DNA]</scope>
    <source>
        <strain evidence="12 13">E4A9</strain>
    </source>
</reference>
<evidence type="ECO:0000256" key="8">
    <source>
        <dbReference type="ARBA" id="ARBA00023267"/>
    </source>
</evidence>
<keyword evidence="7 9" id="KW-0275">Fatty acid biosynthesis</keyword>
<dbReference type="Proteomes" id="UP000195807">
    <property type="component" value="Chromosome"/>
</dbReference>
<evidence type="ECO:0000256" key="6">
    <source>
        <dbReference type="ARBA" id="ARBA00023098"/>
    </source>
</evidence>
<dbReference type="InterPro" id="IPR001882">
    <property type="entry name" value="Biotin_BS"/>
</dbReference>
<dbReference type="InterPro" id="IPR011053">
    <property type="entry name" value="Single_hybrid_motif"/>
</dbReference>
<keyword evidence="13" id="KW-1185">Reference proteome</keyword>
<dbReference type="CDD" id="cd06850">
    <property type="entry name" value="biotinyl_domain"/>
    <property type="match status" value="1"/>
</dbReference>
<name>A0A1Z1F9F4_9SPHN</name>
<dbReference type="PANTHER" id="PTHR45266">
    <property type="entry name" value="OXALOACETATE DECARBOXYLASE ALPHA CHAIN"/>
    <property type="match status" value="1"/>
</dbReference>
<keyword evidence="4 9" id="KW-0444">Lipid biosynthesis</keyword>
<keyword evidence="6 9" id="KW-0443">Lipid metabolism</keyword>
<dbReference type="AlphaFoldDB" id="A0A1Z1F9F4"/>
<dbReference type="FunFam" id="2.40.50.100:FF:000003">
    <property type="entry name" value="Acetyl-CoA carboxylase biotin carboxyl carrier protein"/>
    <property type="match status" value="1"/>
</dbReference>
<evidence type="ECO:0000256" key="1">
    <source>
        <dbReference type="ARBA" id="ARBA00003761"/>
    </source>
</evidence>
<feature type="domain" description="Lipoyl-binding" evidence="11">
    <location>
        <begin position="93"/>
        <end position="169"/>
    </location>
</feature>
<organism evidence="12 13">
    <name type="scientific">Croceicoccus marinus</name>
    <dbReference type="NCBI Taxonomy" id="450378"/>
    <lineage>
        <taxon>Bacteria</taxon>
        <taxon>Pseudomonadati</taxon>
        <taxon>Pseudomonadota</taxon>
        <taxon>Alphaproteobacteria</taxon>
        <taxon>Sphingomonadales</taxon>
        <taxon>Erythrobacteraceae</taxon>
        <taxon>Croceicoccus</taxon>
    </lineage>
</organism>
<proteinExistence type="predicted"/>
<evidence type="ECO:0000256" key="7">
    <source>
        <dbReference type="ARBA" id="ARBA00023160"/>
    </source>
</evidence>
<evidence type="ECO:0000256" key="9">
    <source>
        <dbReference type="RuleBase" id="RU364072"/>
    </source>
</evidence>
<protein>
    <recommendedName>
        <fullName evidence="3 9">Biotin carboxyl carrier protein of acetyl-CoA carboxylase</fullName>
    </recommendedName>
</protein>
<gene>
    <name evidence="12" type="ORF">A9D14_03125</name>
</gene>
<dbReference type="GO" id="GO:0009317">
    <property type="term" value="C:acetyl-CoA carboxylase complex"/>
    <property type="evidence" value="ECO:0007669"/>
    <property type="project" value="InterPro"/>
</dbReference>
<evidence type="ECO:0000313" key="13">
    <source>
        <dbReference type="Proteomes" id="UP000195807"/>
    </source>
</evidence>
<dbReference type="InterPro" id="IPR050709">
    <property type="entry name" value="Biotin_Carboxyl_Carrier/Decarb"/>
</dbReference>
<accession>A0A1Z1F9F4</accession>
<dbReference type="GO" id="GO:0003989">
    <property type="term" value="F:acetyl-CoA carboxylase activity"/>
    <property type="evidence" value="ECO:0007669"/>
    <property type="project" value="InterPro"/>
</dbReference>
<comment type="function">
    <text evidence="1 9">This protein is a component of the acetyl coenzyme A carboxylase complex; first, biotin carboxylase catalyzes the carboxylation of the carrier protein and then the transcarboxylase transfers the carboxyl group to form malonyl-CoA.</text>
</comment>
<sequence length="169" mass="17092">MGDEKSAPGRKNTGMNVDSALVRELAELLGETGLTEIEVEDGDRKIRVSRAASVASYAAPAPAMQAQAHPAGMPAQGPAASDAGASAPSAANGDAVKSPMVGTVYLAPEPGAPDFIKVGQQVSAGDTLVIVEAMKVMNAIQAPRAGTVSAIMVGNADPVEFDQPLVVIE</sequence>
<keyword evidence="5 9" id="KW-0276">Fatty acid metabolism</keyword>
<keyword evidence="8 9" id="KW-0092">Biotin</keyword>